<evidence type="ECO:0000313" key="8">
    <source>
        <dbReference type="EMBL" id="RDK87441.1"/>
    </source>
</evidence>
<dbReference type="EMBL" id="QRAP01000009">
    <property type="protein sequence ID" value="RDK87441.1"/>
    <property type="molecule type" value="Genomic_DNA"/>
</dbReference>
<dbReference type="Proteomes" id="UP000254848">
    <property type="component" value="Unassembled WGS sequence"/>
</dbReference>
<evidence type="ECO:0000256" key="4">
    <source>
        <dbReference type="ARBA" id="ARBA00014614"/>
    </source>
</evidence>
<dbReference type="CDD" id="cd15457">
    <property type="entry name" value="NADAR"/>
    <property type="match status" value="1"/>
</dbReference>
<comment type="catalytic activity">
    <reaction evidence="2">
        <text>2,5-diamino-6-hydroxy-4-(5-phosphoribosylamino)-pyrimidine + H2O = 2,5,6-triamino-4-hydroxypyrimidine + D-ribose 5-phosphate</text>
        <dbReference type="Rhea" id="RHEA:23436"/>
        <dbReference type="ChEBI" id="CHEBI:15377"/>
        <dbReference type="ChEBI" id="CHEBI:58614"/>
        <dbReference type="ChEBI" id="CHEBI:78346"/>
        <dbReference type="ChEBI" id="CHEBI:137796"/>
    </reaction>
</comment>
<protein>
    <recommendedName>
        <fullName evidence="4">N-glycosidase YbiA</fullName>
    </recommendedName>
    <alternativeName>
        <fullName evidence="5">Riboflavin biosynthesis intermediates N-glycosidase</fullName>
    </alternativeName>
</protein>
<gene>
    <name evidence="8" type="ORF">C8D90_10936</name>
</gene>
<organism evidence="8 9">
    <name type="scientific">Enterobacillus tribolii</name>
    <dbReference type="NCBI Taxonomy" id="1487935"/>
    <lineage>
        <taxon>Bacteria</taxon>
        <taxon>Pseudomonadati</taxon>
        <taxon>Pseudomonadota</taxon>
        <taxon>Gammaproteobacteria</taxon>
        <taxon>Enterobacterales</taxon>
        <taxon>Hafniaceae</taxon>
        <taxon>Enterobacillus</taxon>
    </lineage>
</organism>
<dbReference type="NCBIfam" id="TIGR02464">
    <property type="entry name" value="ribofla_fusion"/>
    <property type="match status" value="1"/>
</dbReference>
<evidence type="ECO:0000256" key="1">
    <source>
        <dbReference type="ARBA" id="ARBA00000022"/>
    </source>
</evidence>
<dbReference type="RefSeq" id="WP_115459757.1">
    <property type="nucleotide sequence ID" value="NZ_QRAP01000009.1"/>
</dbReference>
<comment type="function">
    <text evidence="6">Catalyzes the hydrolysis of the N-glycosidic bond in the first two intermediates of riboflavin biosynthesis, which are highly reactive metabolites, yielding relatively innocuous products. Thus, can divert a surplus of harmful intermediates into relatively harmless products and pre-empt the damage these intermediates would otherwise do. Helps maintain flavin levels. May act on other substrates in vivo. Has no activity against GTP, nucleoside monophosphates or ADP-ribose. Is Required for swarming motility.</text>
</comment>
<comment type="similarity">
    <text evidence="3">Belongs to the YbiA family.</text>
</comment>
<evidence type="ECO:0000256" key="2">
    <source>
        <dbReference type="ARBA" id="ARBA00000751"/>
    </source>
</evidence>
<proteinExistence type="inferred from homology"/>
<keyword evidence="9" id="KW-1185">Reference proteome</keyword>
<evidence type="ECO:0000313" key="9">
    <source>
        <dbReference type="Proteomes" id="UP000254848"/>
    </source>
</evidence>
<dbReference type="SUPFAM" id="SSF143990">
    <property type="entry name" value="YbiA-like"/>
    <property type="match status" value="1"/>
</dbReference>
<dbReference type="Pfam" id="PF08719">
    <property type="entry name" value="NADAR"/>
    <property type="match status" value="1"/>
</dbReference>
<reference evidence="8 9" key="1">
    <citation type="submission" date="2018-07" db="EMBL/GenBank/DDBJ databases">
        <title>Genomic Encyclopedia of Type Strains, Phase IV (KMG-IV): sequencing the most valuable type-strain genomes for metagenomic binning, comparative biology and taxonomic classification.</title>
        <authorList>
            <person name="Goeker M."/>
        </authorList>
    </citation>
    <scope>NUCLEOTIDE SEQUENCE [LARGE SCALE GENOMIC DNA]</scope>
    <source>
        <strain evidence="8 9">DSM 103736</strain>
    </source>
</reference>
<evidence type="ECO:0000256" key="6">
    <source>
        <dbReference type="ARBA" id="ARBA00045377"/>
    </source>
</evidence>
<dbReference type="InterPro" id="IPR037238">
    <property type="entry name" value="YbiA-like_sf"/>
</dbReference>
<dbReference type="InterPro" id="IPR012816">
    <property type="entry name" value="NADAR"/>
</dbReference>
<feature type="domain" description="NADAR" evidence="7">
    <location>
        <begin position="22"/>
        <end position="179"/>
    </location>
</feature>
<evidence type="ECO:0000259" key="7">
    <source>
        <dbReference type="Pfam" id="PF08719"/>
    </source>
</evidence>
<comment type="caution">
    <text evidence="8">The sequence shown here is derived from an EMBL/GenBank/DDBJ whole genome shotgun (WGS) entry which is preliminary data.</text>
</comment>
<evidence type="ECO:0000256" key="5">
    <source>
        <dbReference type="ARBA" id="ARBA00032343"/>
    </source>
</evidence>
<accession>A0A370QGE7</accession>
<name>A0A370QGE7_9GAMM</name>
<dbReference type="AlphaFoldDB" id="A0A370QGE7"/>
<dbReference type="OrthoDB" id="67297at2"/>
<dbReference type="Gene3D" id="1.10.357.40">
    <property type="entry name" value="YbiA-like"/>
    <property type="match status" value="1"/>
</dbReference>
<sequence>MHTRDALIREVERGQRFRYLMFWGHQPAKDGRITASCFSQWWPSAFVVDGERYATAEHWMMVQKARLFNDETMAVRILAAASPAQAKRLGREVSGFDAVRWEQQRFGLVCEGNWHKFSQHPELGEFLLATGKRVLVEASPVDRIWGIGLAADDVRAENPRLWNGLNLLGFALMQVRERLAS</sequence>
<evidence type="ECO:0000256" key="3">
    <source>
        <dbReference type="ARBA" id="ARBA00008508"/>
    </source>
</evidence>
<comment type="catalytic activity">
    <reaction evidence="1">
        <text>5-amino-6-(5-phospho-D-ribosylamino)uracil + H2O = 5,6-diaminouracil + D-ribose 5-phosphate</text>
        <dbReference type="Rhea" id="RHEA:55020"/>
        <dbReference type="ChEBI" id="CHEBI:15377"/>
        <dbReference type="ChEBI" id="CHEBI:46252"/>
        <dbReference type="ChEBI" id="CHEBI:58453"/>
        <dbReference type="ChEBI" id="CHEBI:78346"/>
    </reaction>
</comment>